<evidence type="ECO:0000256" key="1">
    <source>
        <dbReference type="SAM" id="SignalP"/>
    </source>
</evidence>
<evidence type="ECO:0000313" key="3">
    <source>
        <dbReference type="Proteomes" id="UP000694522"/>
    </source>
</evidence>
<dbReference type="Proteomes" id="UP000694522">
    <property type="component" value="Unplaced"/>
</dbReference>
<reference evidence="2" key="2">
    <citation type="submission" date="2025-09" db="UniProtKB">
        <authorList>
            <consortium name="Ensembl"/>
        </authorList>
    </citation>
    <scope>IDENTIFICATION</scope>
</reference>
<evidence type="ECO:0000313" key="2">
    <source>
        <dbReference type="Ensembl" id="ENSACOP00000007032.1"/>
    </source>
</evidence>
<reference evidence="2" key="1">
    <citation type="submission" date="2025-08" db="UniProtKB">
        <authorList>
            <consortium name="Ensembl"/>
        </authorList>
    </citation>
    <scope>IDENTIFICATION</scope>
</reference>
<sequence>MVFSDHLLVQKLCLLSYTMWAPAAYCSCLQLAANHMKLKIEILQLEKETADITHPFYLGKCSCTLEKTRVLNDFISSLMFLLST</sequence>
<keyword evidence="1" id="KW-0732">Signal</keyword>
<accession>A0A8B9FAT8</accession>
<protein>
    <recommendedName>
        <fullName evidence="4">Secreted protein</fullName>
    </recommendedName>
</protein>
<dbReference type="AlphaFoldDB" id="A0A8B9FAT8"/>
<proteinExistence type="predicted"/>
<dbReference type="Ensembl" id="ENSACOT00000007278.1">
    <property type="protein sequence ID" value="ENSACOP00000007032.1"/>
    <property type="gene ID" value="ENSACOG00000004937.1"/>
</dbReference>
<feature type="chain" id="PRO_5034340926" description="Secreted protein" evidence="1">
    <location>
        <begin position="24"/>
        <end position="84"/>
    </location>
</feature>
<organism evidence="2 3">
    <name type="scientific">Amazona collaria</name>
    <name type="common">yellow-billed parrot</name>
    <dbReference type="NCBI Taxonomy" id="241587"/>
    <lineage>
        <taxon>Eukaryota</taxon>
        <taxon>Metazoa</taxon>
        <taxon>Chordata</taxon>
        <taxon>Craniata</taxon>
        <taxon>Vertebrata</taxon>
        <taxon>Euteleostomi</taxon>
        <taxon>Archelosauria</taxon>
        <taxon>Archosauria</taxon>
        <taxon>Dinosauria</taxon>
        <taxon>Saurischia</taxon>
        <taxon>Theropoda</taxon>
        <taxon>Coelurosauria</taxon>
        <taxon>Aves</taxon>
        <taxon>Neognathae</taxon>
        <taxon>Neoaves</taxon>
        <taxon>Telluraves</taxon>
        <taxon>Australaves</taxon>
        <taxon>Psittaciformes</taxon>
        <taxon>Psittacidae</taxon>
        <taxon>Amazona</taxon>
    </lineage>
</organism>
<feature type="signal peptide" evidence="1">
    <location>
        <begin position="1"/>
        <end position="23"/>
    </location>
</feature>
<evidence type="ECO:0008006" key="4">
    <source>
        <dbReference type="Google" id="ProtNLM"/>
    </source>
</evidence>
<keyword evidence="3" id="KW-1185">Reference proteome</keyword>
<name>A0A8B9FAT8_9PSIT</name>